<organism evidence="2">
    <name type="scientific">Ralstonia solanacearum</name>
    <name type="common">Pseudomonas solanacearum</name>
    <dbReference type="NCBI Taxonomy" id="305"/>
    <lineage>
        <taxon>Bacteria</taxon>
        <taxon>Pseudomonadati</taxon>
        <taxon>Pseudomonadota</taxon>
        <taxon>Betaproteobacteria</taxon>
        <taxon>Burkholderiales</taxon>
        <taxon>Burkholderiaceae</taxon>
        <taxon>Ralstonia</taxon>
        <taxon>Ralstonia solanacearum species complex</taxon>
    </lineage>
</organism>
<proteinExistence type="predicted"/>
<feature type="region of interest" description="Disordered" evidence="1">
    <location>
        <begin position="145"/>
        <end position="168"/>
    </location>
</feature>
<feature type="region of interest" description="Disordered" evidence="1">
    <location>
        <begin position="1"/>
        <end position="43"/>
    </location>
</feature>
<reference evidence="3 4" key="2">
    <citation type="submission" date="2019-04" db="EMBL/GenBank/DDBJ databases">
        <title>Complete Genome of UW386 and Higher Quality Genome of UW700.</title>
        <authorList>
            <person name="Jacobs J."/>
            <person name="Perez A."/>
            <person name="Steidl O."/>
            <person name="Allen C."/>
        </authorList>
    </citation>
    <scope>NUCLEOTIDE SEQUENCE [LARGE SCALE GENOMIC DNA]</scope>
    <source>
        <strain evidence="3 4">UW386</strain>
    </source>
</reference>
<gene>
    <name evidence="3" type="ORF">E7Z57_13135</name>
    <name evidence="2" type="ORF">RUN39_v1_1290009</name>
</gene>
<feature type="compositionally biased region" description="Polar residues" evidence="1">
    <location>
        <begin position="1"/>
        <end position="12"/>
    </location>
</feature>
<reference evidence="2" key="1">
    <citation type="submission" date="2015-10" db="EMBL/GenBank/DDBJ databases">
        <authorList>
            <person name="Gilbert D.G."/>
        </authorList>
    </citation>
    <scope>NUCLEOTIDE SEQUENCE</scope>
    <source>
        <strain evidence="2">Phyl III-seqv23</strain>
    </source>
</reference>
<dbReference type="PATRIC" id="fig|305.106.peg.18"/>
<protein>
    <submittedName>
        <fullName evidence="2 3">Type III effector</fullName>
    </submittedName>
</protein>
<dbReference type="EMBL" id="CP039339">
    <property type="protein sequence ID" value="QCX49946.1"/>
    <property type="molecule type" value="Genomic_DNA"/>
</dbReference>
<evidence type="ECO:0000313" key="2">
    <source>
        <dbReference type="EMBL" id="CUV15353.1"/>
    </source>
</evidence>
<dbReference type="EMBL" id="LN899819">
    <property type="protein sequence ID" value="CUV15353.1"/>
    <property type="molecule type" value="Genomic_DNA"/>
</dbReference>
<dbReference type="AlphaFoldDB" id="A0A0S4TZ96"/>
<dbReference type="Proteomes" id="UP000310553">
    <property type="component" value="Chromosome"/>
</dbReference>
<evidence type="ECO:0000313" key="3">
    <source>
        <dbReference type="EMBL" id="QCX49946.1"/>
    </source>
</evidence>
<sequence>MRKWFRSSSSHHAVTHNDVLRTNASADSDDDTSSSPSSPRRRQTEIGDALTSLRNAQQQGTRKLRNVDIPTTMAEYRRNEMVHLLRQRTQTVESNLTLCRDALAPDSSIRFEISPDRQIGNALRSAETVTNEWKNIHREVRQAIRDQENSDDVLQAHPSMQRGYSSGR</sequence>
<evidence type="ECO:0000313" key="4">
    <source>
        <dbReference type="Proteomes" id="UP000310553"/>
    </source>
</evidence>
<evidence type="ECO:0000256" key="1">
    <source>
        <dbReference type="SAM" id="MobiDB-lite"/>
    </source>
</evidence>
<accession>A0A0S4TZ96</accession>
<name>A0A0S4TZ96_RALSL</name>